<protein>
    <recommendedName>
        <fullName evidence="3">Terminase small subunit</fullName>
    </recommendedName>
</protein>
<evidence type="ECO:0000313" key="1">
    <source>
        <dbReference type="EMBL" id="TNV16325.1"/>
    </source>
</evidence>
<proteinExistence type="predicted"/>
<dbReference type="EMBL" id="VEWL01000005">
    <property type="protein sequence ID" value="TNV16325.1"/>
    <property type="molecule type" value="Genomic_DNA"/>
</dbReference>
<reference evidence="1 2" key="1">
    <citation type="submission" date="2019-06" db="EMBL/GenBank/DDBJ databases">
        <title>Ochrobactrum cricket sp.nov., isolated from the insect Teleogryllus occipitalis living in deserted cropland.</title>
        <authorList>
            <person name="Hu M."/>
        </authorList>
    </citation>
    <scope>NUCLEOTIDE SEQUENCE [LARGE SCALE GENOMIC DNA]</scope>
    <source>
        <strain evidence="1 2">LCB8</strain>
    </source>
</reference>
<keyword evidence="2" id="KW-1185">Reference proteome</keyword>
<name>A0ABY2Y4N3_9HYPH</name>
<accession>A0ABY2Y4N3</accession>
<sequence>MDITTRQARSEKRIRHAYALQMAHGIDSAEMAEVLGYSLDNYLMRLRRLQLVGPSGAALKPQVKADPALERLQTELKRLLEAEELPDKGKAEALMALARAVKTVSELSAEAATPARSEENSTVSVNEARQALIRIDRRIEELAKRRAREILERGLDANAGDGGGGGVVSPGA</sequence>
<dbReference type="Proteomes" id="UP000312784">
    <property type="component" value="Unassembled WGS sequence"/>
</dbReference>
<gene>
    <name evidence="1" type="ORF">FIC94_10950</name>
</gene>
<evidence type="ECO:0008006" key="3">
    <source>
        <dbReference type="Google" id="ProtNLM"/>
    </source>
</evidence>
<evidence type="ECO:0000313" key="2">
    <source>
        <dbReference type="Proteomes" id="UP000312784"/>
    </source>
</evidence>
<organism evidence="1 2">
    <name type="scientific">Ochrobactrum teleogrylli</name>
    <dbReference type="NCBI Taxonomy" id="2479765"/>
    <lineage>
        <taxon>Bacteria</taxon>
        <taxon>Pseudomonadati</taxon>
        <taxon>Pseudomonadota</taxon>
        <taxon>Alphaproteobacteria</taxon>
        <taxon>Hyphomicrobiales</taxon>
        <taxon>Brucellaceae</taxon>
        <taxon>Brucella/Ochrobactrum group</taxon>
        <taxon>Ochrobactrum</taxon>
    </lineage>
</organism>
<comment type="caution">
    <text evidence="1">The sequence shown here is derived from an EMBL/GenBank/DDBJ whole genome shotgun (WGS) entry which is preliminary data.</text>
</comment>